<sequence length="203" mass="21332">MAAYQASKGAVTVMTKNAAMSYAADGVRVNSVHPGIIHTPMIDAQDGGITQGLVDVTPLGRIGRPEEVANGVLFLASDEASYVTGTQAVRRRRVHDTMTATVQAVVVDRPGGGPVSLVCEPRPAPSAGPGRLVVEPRFVGVCGSDLEPGRRALRRRLPDRVPARARPRVVRGRRRGRRGGGRLRGRPGWSSATARSATTGGSA</sequence>
<dbReference type="EMBL" id="BSUZ01000001">
    <property type="protein sequence ID" value="GMA88366.1"/>
    <property type="molecule type" value="Genomic_DNA"/>
</dbReference>
<keyword evidence="2" id="KW-0560">Oxidoreductase</keyword>
<proteinExistence type="inferred from homology"/>
<dbReference type="InterPro" id="IPR036291">
    <property type="entry name" value="NAD(P)-bd_dom_sf"/>
</dbReference>
<evidence type="ECO:0000256" key="1">
    <source>
        <dbReference type="ARBA" id="ARBA00006484"/>
    </source>
</evidence>
<dbReference type="PRINTS" id="PR00081">
    <property type="entry name" value="GDHRDH"/>
</dbReference>
<evidence type="ECO:0000256" key="2">
    <source>
        <dbReference type="ARBA" id="ARBA00023002"/>
    </source>
</evidence>
<accession>A0ABQ6JLD0</accession>
<evidence type="ECO:0000313" key="5">
    <source>
        <dbReference type="Proteomes" id="UP001157017"/>
    </source>
</evidence>
<dbReference type="SUPFAM" id="SSF50129">
    <property type="entry name" value="GroES-like"/>
    <property type="match status" value="1"/>
</dbReference>
<feature type="compositionally biased region" description="Low complexity" evidence="3">
    <location>
        <begin position="186"/>
        <end position="203"/>
    </location>
</feature>
<dbReference type="InterPro" id="IPR002347">
    <property type="entry name" value="SDR_fam"/>
</dbReference>
<organism evidence="4 5">
    <name type="scientific">Angustibacter aerolatus</name>
    <dbReference type="NCBI Taxonomy" id="1162965"/>
    <lineage>
        <taxon>Bacteria</taxon>
        <taxon>Bacillati</taxon>
        <taxon>Actinomycetota</taxon>
        <taxon>Actinomycetes</taxon>
        <taxon>Kineosporiales</taxon>
        <taxon>Kineosporiaceae</taxon>
    </lineage>
</organism>
<reference evidence="5" key="1">
    <citation type="journal article" date="2019" name="Int. J. Syst. Evol. Microbiol.">
        <title>The Global Catalogue of Microorganisms (GCM) 10K type strain sequencing project: providing services to taxonomists for standard genome sequencing and annotation.</title>
        <authorList>
            <consortium name="The Broad Institute Genomics Platform"/>
            <consortium name="The Broad Institute Genome Sequencing Center for Infectious Disease"/>
            <person name="Wu L."/>
            <person name="Ma J."/>
        </authorList>
    </citation>
    <scope>NUCLEOTIDE SEQUENCE [LARGE SCALE GENOMIC DNA]</scope>
    <source>
        <strain evidence="5">NBRC 108730</strain>
    </source>
</reference>
<dbReference type="Gene3D" id="3.90.180.10">
    <property type="entry name" value="Medium-chain alcohol dehydrogenases, catalytic domain"/>
    <property type="match status" value="1"/>
</dbReference>
<dbReference type="Pfam" id="PF13561">
    <property type="entry name" value="adh_short_C2"/>
    <property type="match status" value="1"/>
</dbReference>
<evidence type="ECO:0000256" key="3">
    <source>
        <dbReference type="SAM" id="MobiDB-lite"/>
    </source>
</evidence>
<dbReference type="Proteomes" id="UP001157017">
    <property type="component" value="Unassembled WGS sequence"/>
</dbReference>
<dbReference type="SUPFAM" id="SSF51735">
    <property type="entry name" value="NAD(P)-binding Rossmann-fold domains"/>
    <property type="match status" value="1"/>
</dbReference>
<keyword evidence="5" id="KW-1185">Reference proteome</keyword>
<dbReference type="InterPro" id="IPR011032">
    <property type="entry name" value="GroES-like_sf"/>
</dbReference>
<name>A0ABQ6JLD0_9ACTN</name>
<dbReference type="PANTHER" id="PTHR24321">
    <property type="entry name" value="DEHYDROGENASES, SHORT CHAIN"/>
    <property type="match status" value="1"/>
</dbReference>
<evidence type="ECO:0000313" key="4">
    <source>
        <dbReference type="EMBL" id="GMA88366.1"/>
    </source>
</evidence>
<gene>
    <name evidence="4" type="ORF">GCM10025868_36160</name>
</gene>
<comment type="caution">
    <text evidence="4">The sequence shown here is derived from an EMBL/GenBank/DDBJ whole genome shotgun (WGS) entry which is preliminary data.</text>
</comment>
<feature type="region of interest" description="Disordered" evidence="3">
    <location>
        <begin position="166"/>
        <end position="203"/>
    </location>
</feature>
<protein>
    <submittedName>
        <fullName evidence="4">Uncharacterized protein</fullName>
    </submittedName>
</protein>
<feature type="compositionally biased region" description="Basic residues" evidence="3">
    <location>
        <begin position="166"/>
        <end position="185"/>
    </location>
</feature>
<dbReference type="PANTHER" id="PTHR24321:SF8">
    <property type="entry name" value="ESTRADIOL 17-BETA-DEHYDROGENASE 8-RELATED"/>
    <property type="match status" value="1"/>
</dbReference>
<comment type="similarity">
    <text evidence="1">Belongs to the short-chain dehydrogenases/reductases (SDR) family.</text>
</comment>
<dbReference type="Gene3D" id="3.40.50.720">
    <property type="entry name" value="NAD(P)-binding Rossmann-like Domain"/>
    <property type="match status" value="1"/>
</dbReference>